<dbReference type="AlphaFoldDB" id="A0A8C4TGD6"/>
<dbReference type="Gene3D" id="4.10.60.10">
    <property type="entry name" value="Zinc finger, CCHC-type"/>
    <property type="match status" value="1"/>
</dbReference>
<dbReference type="Ensembl" id="ENSECRT00000031959.1">
    <property type="protein sequence ID" value="ENSECRP00000031296.1"/>
    <property type="gene ID" value="ENSECRG00000021212.1"/>
</dbReference>
<dbReference type="PANTHER" id="PTHR22639">
    <property type="entry name" value="GAG-RELATED PROTEIN"/>
    <property type="match status" value="1"/>
</dbReference>
<dbReference type="GO" id="GO:0002218">
    <property type="term" value="P:activation of innate immune response"/>
    <property type="evidence" value="ECO:0007669"/>
    <property type="project" value="InterPro"/>
</dbReference>
<reference evidence="3" key="2">
    <citation type="submission" date="2025-09" db="UniProtKB">
        <authorList>
            <consortium name="Ensembl"/>
        </authorList>
    </citation>
    <scope>IDENTIFICATION</scope>
</reference>
<dbReference type="InterPro" id="IPR057811">
    <property type="entry name" value="RBD_ZCCHC3_2nd"/>
</dbReference>
<protein>
    <recommendedName>
        <fullName evidence="2">CCHC-type domain-containing protein</fullName>
    </recommendedName>
</protein>
<evidence type="ECO:0000256" key="1">
    <source>
        <dbReference type="PROSITE-ProRule" id="PRU00047"/>
    </source>
</evidence>
<dbReference type="GO" id="GO:0008270">
    <property type="term" value="F:zinc ion binding"/>
    <property type="evidence" value="ECO:0007669"/>
    <property type="project" value="UniProtKB-KW"/>
</dbReference>
<accession>A0A8C4TGD6</accession>
<dbReference type="Proteomes" id="UP000694620">
    <property type="component" value="Unassembled WGS sequence"/>
</dbReference>
<dbReference type="GO" id="GO:0003690">
    <property type="term" value="F:double-stranded DNA binding"/>
    <property type="evidence" value="ECO:0007669"/>
    <property type="project" value="InterPro"/>
</dbReference>
<dbReference type="Pfam" id="PF23057">
    <property type="entry name" value="RBD_ZCCHC3_1st"/>
    <property type="match status" value="1"/>
</dbReference>
<evidence type="ECO:0000313" key="4">
    <source>
        <dbReference type="Proteomes" id="UP000694620"/>
    </source>
</evidence>
<dbReference type="InterPro" id="IPR057810">
    <property type="entry name" value="RBD_ZCCHC3_1st"/>
</dbReference>
<proteinExistence type="predicted"/>
<dbReference type="InterPro" id="IPR042509">
    <property type="entry name" value="ZCCHC3"/>
</dbReference>
<evidence type="ECO:0000259" key="2">
    <source>
        <dbReference type="PROSITE" id="PS50158"/>
    </source>
</evidence>
<dbReference type="GeneTree" id="ENSGT00530000063983"/>
<name>A0A8C4TGD6_ERPCA</name>
<keyword evidence="4" id="KW-1185">Reference proteome</keyword>
<dbReference type="PANTHER" id="PTHR22639:SF3">
    <property type="entry name" value="ZINC FINGER CCHC DOMAIN-CONTAINING PROTEIN 3"/>
    <property type="match status" value="1"/>
</dbReference>
<dbReference type="Pfam" id="PF23058">
    <property type="entry name" value="RBD_ZCCHC3_2nd"/>
    <property type="match status" value="1"/>
</dbReference>
<dbReference type="SUPFAM" id="SSF57756">
    <property type="entry name" value="Retrovirus zinc finger-like domains"/>
    <property type="match status" value="1"/>
</dbReference>
<feature type="domain" description="CCHC-type" evidence="2">
    <location>
        <begin position="178"/>
        <end position="194"/>
    </location>
</feature>
<keyword evidence="1" id="KW-0863">Zinc-finger</keyword>
<dbReference type="InterPro" id="IPR001878">
    <property type="entry name" value="Znf_CCHC"/>
</dbReference>
<keyword evidence="1" id="KW-0479">Metal-binding</keyword>
<dbReference type="InterPro" id="IPR036875">
    <property type="entry name" value="Znf_CCHC_sf"/>
</dbReference>
<dbReference type="GO" id="GO:0003723">
    <property type="term" value="F:RNA binding"/>
    <property type="evidence" value="ECO:0007669"/>
    <property type="project" value="InterPro"/>
</dbReference>
<reference evidence="3" key="1">
    <citation type="submission" date="2025-08" db="UniProtKB">
        <authorList>
            <consortium name="Ensembl"/>
        </authorList>
    </citation>
    <scope>IDENTIFICATION</scope>
</reference>
<evidence type="ECO:0000313" key="3">
    <source>
        <dbReference type="Ensembl" id="ENSECRP00000031296.1"/>
    </source>
</evidence>
<dbReference type="SMART" id="SM00343">
    <property type="entry name" value="ZnF_C2HC"/>
    <property type="match status" value="3"/>
</dbReference>
<keyword evidence="1" id="KW-0862">Zinc</keyword>
<dbReference type="PROSITE" id="PS50158">
    <property type="entry name" value="ZF_CCHC"/>
    <property type="match status" value="2"/>
</dbReference>
<organism evidence="3 4">
    <name type="scientific">Erpetoichthys calabaricus</name>
    <name type="common">Rope fish</name>
    <name type="synonym">Calamoichthys calabaricus</name>
    <dbReference type="NCBI Taxonomy" id="27687"/>
    <lineage>
        <taxon>Eukaryota</taxon>
        <taxon>Metazoa</taxon>
        <taxon>Chordata</taxon>
        <taxon>Craniata</taxon>
        <taxon>Vertebrata</taxon>
        <taxon>Euteleostomi</taxon>
        <taxon>Actinopterygii</taxon>
        <taxon>Polypteriformes</taxon>
        <taxon>Polypteridae</taxon>
        <taxon>Erpetoichthys</taxon>
    </lineage>
</organism>
<sequence>MLMNRKEFTDMVLFEQLQVNPEDIFCSQLNSLFKFVDVTFATGEIFRSIWVKIRAQQDTYPLAYFELQCLWRKETKVVTVHVFNPFVEEEDIVTFLSYYCESVSSLRWIRDCYGIWTGKRQFKVTLKEDRNSADGLRHPPAYFSLGPNKGYLFYNGQLKHCNRCGQEGHLATFCSLVRCRNCDNLGHTAKTCPNDKRCDLCKEHGHVFQTCPHRYRPVHLDNLPLDNIEAEDPPSSLPPPVPKPPIKVLSSKLQPLWFSDHTMLTCTILLDLPSFGKGFWKFNVSLLEDANFCTQLKDLLLYWTEARLPDTPIFLW</sequence>
<feature type="domain" description="CCHC-type" evidence="2">
    <location>
        <begin position="161"/>
        <end position="174"/>
    </location>
</feature>